<keyword evidence="2" id="KW-0378">Hydrolase</keyword>
<proteinExistence type="predicted"/>
<evidence type="ECO:0000313" key="3">
    <source>
        <dbReference type="Proteomes" id="UP000824681"/>
    </source>
</evidence>
<evidence type="ECO:0000313" key="2">
    <source>
        <dbReference type="EMBL" id="QYC44194.1"/>
    </source>
</evidence>
<dbReference type="GO" id="GO:0004061">
    <property type="term" value="F:arylformamidase activity"/>
    <property type="evidence" value="ECO:0007669"/>
    <property type="project" value="UniProtKB-EC"/>
</dbReference>
<dbReference type="PANTHER" id="PTHR34861:SF10">
    <property type="entry name" value="CYCLASE"/>
    <property type="match status" value="1"/>
</dbReference>
<gene>
    <name evidence="2" type="primary">kynB4</name>
    <name evidence="2" type="ORF">Nocox_33120</name>
</gene>
<dbReference type="Pfam" id="PF04199">
    <property type="entry name" value="Cyclase"/>
    <property type="match status" value="1"/>
</dbReference>
<accession>A0ABX8U8X1</accession>
<dbReference type="EC" id="3.5.1.9" evidence="2"/>
<dbReference type="PANTHER" id="PTHR34861">
    <property type="match status" value="1"/>
</dbReference>
<dbReference type="SUPFAM" id="SSF102198">
    <property type="entry name" value="Putative cyclase"/>
    <property type="match status" value="1"/>
</dbReference>
<protein>
    <submittedName>
        <fullName evidence="2">Kynurenine formamidase</fullName>
        <ecNumber evidence="2">3.5.1.9</ecNumber>
    </submittedName>
</protein>
<sequence length="300" mass="31273">MTGAGITGIRTSDERREALSPEDSTSATTTGLLLRAVHDGIRIYDLGRPLTIGMPQSPNHPAFWHALPRRHGDMVRADGGSAANDVITMGTHVGTHIDAFSHVSQDGRLLDGSDAVEASRGGRFAALGAHTIAPMLRRGVLLDVPAALGTPEGCAPGYEITPEDLAATVERQGTPIRAGDVVLVRSGWGRLFGDRDAYTGLASGVPGVGEAGATWLADHRPHAVGADTIAFERLAPGGGHSLLPAHRVLLVERGVYIIETMVLDELAADGVHEFAFVLSPLPIFGATGSPVRPLAVVGHG</sequence>
<organism evidence="2 3">
    <name type="scientific">Nonomuraea coxensis DSM 45129</name>
    <dbReference type="NCBI Taxonomy" id="1122611"/>
    <lineage>
        <taxon>Bacteria</taxon>
        <taxon>Bacillati</taxon>
        <taxon>Actinomycetota</taxon>
        <taxon>Actinomycetes</taxon>
        <taxon>Streptosporangiales</taxon>
        <taxon>Streptosporangiaceae</taxon>
        <taxon>Nonomuraea</taxon>
    </lineage>
</organism>
<dbReference type="Gene3D" id="3.50.30.50">
    <property type="entry name" value="Putative cyclase"/>
    <property type="match status" value="1"/>
</dbReference>
<feature type="region of interest" description="Disordered" evidence="1">
    <location>
        <begin position="1"/>
        <end position="27"/>
    </location>
</feature>
<dbReference type="EMBL" id="CP068985">
    <property type="protein sequence ID" value="QYC44194.1"/>
    <property type="molecule type" value="Genomic_DNA"/>
</dbReference>
<reference evidence="2 3" key="1">
    <citation type="journal article" date="2021" name="ACS Chem. Biol.">
        <title>Genomic-Led Discovery of a Novel Glycopeptide Antibiotic by Nonomuraea coxensis DSM 45129.</title>
        <authorList>
            <person name="Yushchuk O."/>
            <person name="Vior N.M."/>
            <person name="Andreo-Vidal A."/>
            <person name="Berini F."/>
            <person name="Ruckert C."/>
            <person name="Busche T."/>
            <person name="Binda E."/>
            <person name="Kalinowski J."/>
            <person name="Truman A.W."/>
            <person name="Marinelli F."/>
        </authorList>
    </citation>
    <scope>NUCLEOTIDE SEQUENCE [LARGE SCALE GENOMIC DNA]</scope>
    <source>
        <strain evidence="2 3">DSM 45129</strain>
    </source>
</reference>
<dbReference type="InterPro" id="IPR037175">
    <property type="entry name" value="KFase_sf"/>
</dbReference>
<dbReference type="Proteomes" id="UP000824681">
    <property type="component" value="Chromosome"/>
</dbReference>
<evidence type="ECO:0000256" key="1">
    <source>
        <dbReference type="SAM" id="MobiDB-lite"/>
    </source>
</evidence>
<keyword evidence="3" id="KW-1185">Reference proteome</keyword>
<dbReference type="InterPro" id="IPR007325">
    <property type="entry name" value="KFase/CYL"/>
</dbReference>
<name>A0ABX8U8X1_9ACTN</name>